<evidence type="ECO:0000313" key="2">
    <source>
        <dbReference type="Proteomes" id="UP000308382"/>
    </source>
</evidence>
<sequence>MLWTTKNLLIVFIVLFTIKSYAQKTIEQDSLRITFIKNDKLKNKYPKTYSGTMPNGFRVTIMEVDIKILDFKKGKFDPNKLYLVSEKPKFQYRPLDIFIAEGKKDYSRFELVTKKRPKATSKMQEAYDPNIKDTYLDYKIEGVSGIKTPINIGTGEFPDTHVFHFRPKVITDGKILIYFSISSDIIKKGTLYYGNEIIAKTDLE</sequence>
<accession>A0A5R8LR62</accession>
<dbReference type="OrthoDB" id="1426087at2"/>
<dbReference type="RefSeq" id="WP_138259776.1">
    <property type="nucleotide sequence ID" value="NZ_VBUK01000020.1"/>
</dbReference>
<gene>
    <name evidence="1" type="ORF">FEK29_17750</name>
</gene>
<dbReference type="EMBL" id="VBUK01000020">
    <property type="protein sequence ID" value="TLF39754.1"/>
    <property type="molecule type" value="Genomic_DNA"/>
</dbReference>
<reference evidence="1 2" key="1">
    <citation type="journal article" date="2017" name="Int. J. Syst. Evol. Microbiol.">
        <title>Maripseudobacter aurantiacus gen. nov., sp. nov., a novel member of the family Flavobacteriaceae isolated from a sedimentation basin.</title>
        <authorList>
            <person name="Chen C."/>
            <person name="Su Y."/>
            <person name="Tao T."/>
            <person name="Fu G."/>
            <person name="Zhang C."/>
            <person name="Sun C."/>
            <person name="Zhang X."/>
            <person name="Wu M."/>
        </authorList>
    </citation>
    <scope>NUCLEOTIDE SEQUENCE [LARGE SCALE GENOMIC DNA]</scope>
    <source>
        <strain evidence="2">CDA4</strain>
    </source>
</reference>
<keyword evidence="2" id="KW-1185">Reference proteome</keyword>
<protein>
    <submittedName>
        <fullName evidence="1">Uncharacterized protein</fullName>
    </submittedName>
</protein>
<proteinExistence type="predicted"/>
<dbReference type="Proteomes" id="UP000308382">
    <property type="component" value="Unassembled WGS sequence"/>
</dbReference>
<dbReference type="AlphaFoldDB" id="A0A5R8LR62"/>
<name>A0A5R8LR62_9FLAO</name>
<comment type="caution">
    <text evidence="1">The sequence shown here is derived from an EMBL/GenBank/DDBJ whole genome shotgun (WGS) entry which is preliminary data.</text>
</comment>
<evidence type="ECO:0000313" key="1">
    <source>
        <dbReference type="EMBL" id="TLF39754.1"/>
    </source>
</evidence>
<organism evidence="1 2">
    <name type="scientific">Maribacter aurantiacus</name>
    <dbReference type="NCBI Taxonomy" id="1882343"/>
    <lineage>
        <taxon>Bacteria</taxon>
        <taxon>Pseudomonadati</taxon>
        <taxon>Bacteroidota</taxon>
        <taxon>Flavobacteriia</taxon>
        <taxon>Flavobacteriales</taxon>
        <taxon>Flavobacteriaceae</taxon>
        <taxon>Maribacter</taxon>
    </lineage>
</organism>